<dbReference type="Proteomes" id="UP000018159">
    <property type="component" value="Unassembled WGS sequence"/>
</dbReference>
<dbReference type="NCBIfam" id="TIGR03666">
    <property type="entry name" value="Rv2061_F420"/>
    <property type="match status" value="1"/>
</dbReference>
<gene>
    <name evidence="3" type="ORF">NITUZ_40202</name>
</gene>
<dbReference type="STRING" id="1407055.NITUZ_40202"/>
<protein>
    <submittedName>
        <fullName evidence="3">Pyridoxamine 5'-phosphate oxidase</fullName>
    </submittedName>
</protein>
<dbReference type="PANTHER" id="PTHR35176">
    <property type="entry name" value="HEME OXYGENASE HI_0854-RELATED"/>
    <property type="match status" value="1"/>
</dbReference>
<sequence>MSSDKIAKLQDHKYINLETYKKNGQAVRTPVWFVVFDEQIFVMTTKNTGKVKRIRNNQDVKIMPCSMRGEPKGEWVTAKARFANESETQKAIQLRHKKYGFRAKLVGMFVKKDEPIVIAIMI</sequence>
<dbReference type="GO" id="GO:0070967">
    <property type="term" value="F:coenzyme F420 binding"/>
    <property type="evidence" value="ECO:0007669"/>
    <property type="project" value="TreeGrafter"/>
</dbReference>
<dbReference type="PANTHER" id="PTHR35176:SF11">
    <property type="entry name" value="PYRIDOXAMINE 5'-PHOSPHATE OXIDASE FAMILY PROTEIN"/>
    <property type="match status" value="1"/>
</dbReference>
<dbReference type="AlphaFoldDB" id="V6ATJ3"/>
<dbReference type="InterPro" id="IPR011576">
    <property type="entry name" value="Pyridox_Oxase_N"/>
</dbReference>
<dbReference type="GO" id="GO:0016627">
    <property type="term" value="F:oxidoreductase activity, acting on the CH-CH group of donors"/>
    <property type="evidence" value="ECO:0007669"/>
    <property type="project" value="TreeGrafter"/>
</dbReference>
<comment type="caution">
    <text evidence="3">The sequence shown here is derived from an EMBL/GenBank/DDBJ whole genome shotgun (WGS) entry which is preliminary data.</text>
</comment>
<dbReference type="InterPro" id="IPR052019">
    <property type="entry name" value="F420H2_bilvrd_red/Heme_oxyg"/>
</dbReference>
<dbReference type="Gene3D" id="2.30.110.10">
    <property type="entry name" value="Electron Transport, Fmn-binding Protein, Chain A"/>
    <property type="match status" value="1"/>
</dbReference>
<dbReference type="SUPFAM" id="SSF50475">
    <property type="entry name" value="FMN-binding split barrel"/>
    <property type="match status" value="1"/>
</dbReference>
<accession>V6ATJ3</accession>
<keyword evidence="4" id="KW-1185">Reference proteome</keyword>
<dbReference type="InterPro" id="IPR012349">
    <property type="entry name" value="Split_barrel_FMN-bd"/>
</dbReference>
<name>V6ATJ3_9ARCH</name>
<evidence type="ECO:0000256" key="1">
    <source>
        <dbReference type="ARBA" id="ARBA00023002"/>
    </source>
</evidence>
<keyword evidence="1" id="KW-0560">Oxidoreductase</keyword>
<dbReference type="Pfam" id="PF01243">
    <property type="entry name" value="PNPOx_N"/>
    <property type="match status" value="1"/>
</dbReference>
<dbReference type="GO" id="GO:0005829">
    <property type="term" value="C:cytosol"/>
    <property type="evidence" value="ECO:0007669"/>
    <property type="project" value="TreeGrafter"/>
</dbReference>
<evidence type="ECO:0000313" key="4">
    <source>
        <dbReference type="Proteomes" id="UP000018159"/>
    </source>
</evidence>
<organism evidence="3 4">
    <name type="scientific">Candidatus Nitrosotenuis uzonensis</name>
    <dbReference type="NCBI Taxonomy" id="1407055"/>
    <lineage>
        <taxon>Archaea</taxon>
        <taxon>Nitrososphaerota</taxon>
        <taxon>Candidatus Nitrosotenuis</taxon>
    </lineage>
</organism>
<dbReference type="RefSeq" id="WP_052370112.1">
    <property type="nucleotide sequence ID" value="NZ_CBTY010000009.1"/>
</dbReference>
<feature type="domain" description="Pyridoxamine 5'-phosphate oxidase N-terminal" evidence="2">
    <location>
        <begin position="9"/>
        <end position="103"/>
    </location>
</feature>
<dbReference type="InterPro" id="IPR019965">
    <property type="entry name" value="PPOX_F420-dep_Rv2061_put"/>
</dbReference>
<evidence type="ECO:0000313" key="3">
    <source>
        <dbReference type="EMBL" id="CDI06036.1"/>
    </source>
</evidence>
<dbReference type="EMBL" id="CBTY010000009">
    <property type="protein sequence ID" value="CDI06036.1"/>
    <property type="molecule type" value="Genomic_DNA"/>
</dbReference>
<proteinExistence type="predicted"/>
<reference evidence="3 4" key="1">
    <citation type="journal article" date="2013" name="PLoS ONE">
        <title>Enrichment and Genome Sequence of the Group I.1a Ammonia-Oxidizing Archaeon ?Ca. Nitrosotenuis uzonensis? Representing a Clade Globally.</title>
        <authorList>
            <person name="Lebedeva E.V."/>
            <person name="Hatzenpichler R."/>
            <person name="Pelletier E."/>
            <person name="Schuster N."/>
            <person name="Hauzmayer S."/>
            <person name="Bulaev A."/>
            <person name="Grigor'eva N.V."/>
            <person name="Galushko A."/>
            <person name="Schmid M."/>
            <person name="Palatinszky M."/>
            <person name="Le Paslier D."/>
            <person name="Daims H."/>
            <person name="Wagner M."/>
        </authorList>
    </citation>
    <scope>NUCLEOTIDE SEQUENCE [LARGE SCALE GENOMIC DNA]</scope>
    <source>
        <strain evidence="3 4">N4</strain>
    </source>
</reference>
<evidence type="ECO:0000259" key="2">
    <source>
        <dbReference type="Pfam" id="PF01243"/>
    </source>
</evidence>